<protein>
    <submittedName>
        <fullName evidence="2">Type II toxin-antitoxin system RelE/ParE family toxin</fullName>
    </submittedName>
</protein>
<proteinExistence type="predicted"/>
<evidence type="ECO:0000256" key="1">
    <source>
        <dbReference type="ARBA" id="ARBA00022649"/>
    </source>
</evidence>
<dbReference type="AlphaFoldDB" id="A0A345H8S5"/>
<sequence>MAHIKLTRRANFDLVAIYDYSIEQWGEHVADEYINGLQNVLLLLQDNPKLLTYNPTISSRFQCFRHQKHWLICETIGDVIIVLTVLHSAMNLLENLKKYEPSLEQEAETLYKRLKN</sequence>
<evidence type="ECO:0000313" key="2">
    <source>
        <dbReference type="EMBL" id="AXG72985.1"/>
    </source>
</evidence>
<dbReference type="Gene3D" id="3.30.2310.20">
    <property type="entry name" value="RelE-like"/>
    <property type="match status" value="1"/>
</dbReference>
<gene>
    <name evidence="2" type="ORF">DVK85_01540</name>
</gene>
<keyword evidence="3" id="KW-1185">Reference proteome</keyword>
<name>A0A345H8S5_9FLAO</name>
<dbReference type="EMBL" id="CP031188">
    <property type="protein sequence ID" value="AXG72985.1"/>
    <property type="molecule type" value="Genomic_DNA"/>
</dbReference>
<dbReference type="KEGG" id="fat:DVK85_01540"/>
<reference evidence="2 3" key="1">
    <citation type="submission" date="2018-07" db="EMBL/GenBank/DDBJ databases">
        <title>Complete genome sequence of Flavobacterium arcticum type strain SM1502T.</title>
        <authorList>
            <person name="Li Y."/>
            <person name="Li D.-D."/>
        </authorList>
    </citation>
    <scope>NUCLEOTIDE SEQUENCE [LARGE SCALE GENOMIC DNA]</scope>
    <source>
        <strain evidence="2 3">SM1502</strain>
    </source>
</reference>
<dbReference type="Proteomes" id="UP000253951">
    <property type="component" value="Chromosome"/>
</dbReference>
<dbReference type="InterPro" id="IPR035093">
    <property type="entry name" value="RelE/ParE_toxin_dom_sf"/>
</dbReference>
<dbReference type="RefSeq" id="WP_114676748.1">
    <property type="nucleotide sequence ID" value="NZ_CP031188.1"/>
</dbReference>
<accession>A0A345H8S5</accession>
<keyword evidence="1" id="KW-1277">Toxin-antitoxin system</keyword>
<dbReference type="InterPro" id="IPR007712">
    <property type="entry name" value="RelE/ParE_toxin"/>
</dbReference>
<dbReference type="Pfam" id="PF05016">
    <property type="entry name" value="ParE_toxin"/>
    <property type="match status" value="1"/>
</dbReference>
<organism evidence="2 3">
    <name type="scientific">Flavobacterium arcticum</name>
    <dbReference type="NCBI Taxonomy" id="1784713"/>
    <lineage>
        <taxon>Bacteria</taxon>
        <taxon>Pseudomonadati</taxon>
        <taxon>Bacteroidota</taxon>
        <taxon>Flavobacteriia</taxon>
        <taxon>Flavobacteriales</taxon>
        <taxon>Flavobacteriaceae</taxon>
        <taxon>Flavobacterium</taxon>
    </lineage>
</organism>
<dbReference type="OrthoDB" id="7173315at2"/>
<evidence type="ECO:0000313" key="3">
    <source>
        <dbReference type="Proteomes" id="UP000253951"/>
    </source>
</evidence>